<protein>
    <submittedName>
        <fullName evidence="1">TIGR02647 family protein</fullName>
    </submittedName>
</protein>
<dbReference type="AlphaFoldDB" id="A0A7T4R0L4"/>
<gene>
    <name evidence="1" type="ORF">I6N98_18125</name>
</gene>
<proteinExistence type="predicted"/>
<evidence type="ECO:0000313" key="2">
    <source>
        <dbReference type="Proteomes" id="UP000596063"/>
    </source>
</evidence>
<dbReference type="KEGG" id="snan:I6N98_18125"/>
<accession>A0A7T4R0L4</accession>
<keyword evidence="2" id="KW-1185">Reference proteome</keyword>
<dbReference type="Pfam" id="PF18918">
    <property type="entry name" value="DUF5669"/>
    <property type="match status" value="1"/>
</dbReference>
<organism evidence="1 2">
    <name type="scientific">Spongiibacter nanhainus</name>
    <dbReference type="NCBI Taxonomy" id="2794344"/>
    <lineage>
        <taxon>Bacteria</taxon>
        <taxon>Pseudomonadati</taxon>
        <taxon>Pseudomonadota</taxon>
        <taxon>Gammaproteobacteria</taxon>
        <taxon>Cellvibrionales</taxon>
        <taxon>Spongiibacteraceae</taxon>
        <taxon>Spongiibacter</taxon>
    </lineage>
</organism>
<sequence>MTLSQQVLDEIRLLALFNPGSAREGIKVHHDADPDMIAACQRLFDKGLITQRDGGYLTDAGLELERHIDAVTTVLNSDIRSTQTA</sequence>
<dbReference type="InterPro" id="IPR013468">
    <property type="entry name" value="CHP02647"/>
</dbReference>
<reference evidence="1 2" key="1">
    <citation type="submission" date="2020-12" db="EMBL/GenBank/DDBJ databases">
        <authorList>
            <person name="Shan Y."/>
        </authorList>
    </citation>
    <scope>NUCLEOTIDE SEQUENCE [LARGE SCALE GENOMIC DNA]</scope>
    <source>
        <strain evidence="2">csc3.9</strain>
    </source>
</reference>
<dbReference type="RefSeq" id="WP_198569724.1">
    <property type="nucleotide sequence ID" value="NZ_CP066167.1"/>
</dbReference>
<dbReference type="NCBIfam" id="TIGR02647">
    <property type="entry name" value="DNA"/>
    <property type="match status" value="1"/>
</dbReference>
<dbReference type="Proteomes" id="UP000596063">
    <property type="component" value="Chromosome"/>
</dbReference>
<name>A0A7T4R0L4_9GAMM</name>
<evidence type="ECO:0000313" key="1">
    <source>
        <dbReference type="EMBL" id="QQD18226.1"/>
    </source>
</evidence>
<dbReference type="EMBL" id="CP066167">
    <property type="protein sequence ID" value="QQD18226.1"/>
    <property type="molecule type" value="Genomic_DNA"/>
</dbReference>